<dbReference type="Gene3D" id="3.30.420.10">
    <property type="entry name" value="Ribonuclease H-like superfamily/Ribonuclease H"/>
    <property type="match status" value="1"/>
</dbReference>
<accession>A0AAW2Q309</accession>
<comment type="caution">
    <text evidence="8">The sequence shown here is derived from an EMBL/GenBank/DDBJ whole genome shotgun (WGS) entry which is preliminary data.</text>
</comment>
<keyword evidence="4" id="KW-0255">Endonuclease</keyword>
<dbReference type="InterPro" id="IPR012337">
    <property type="entry name" value="RNaseH-like_sf"/>
</dbReference>
<dbReference type="GO" id="GO:0004519">
    <property type="term" value="F:endonuclease activity"/>
    <property type="evidence" value="ECO:0007669"/>
    <property type="project" value="UniProtKB-KW"/>
</dbReference>
<name>A0AAW2Q309_9LAMI</name>
<dbReference type="InterPro" id="IPR001584">
    <property type="entry name" value="Integrase_cat-core"/>
</dbReference>
<keyword evidence="1" id="KW-0808">Transferase</keyword>
<dbReference type="GO" id="GO:0003964">
    <property type="term" value="F:RNA-directed DNA polymerase activity"/>
    <property type="evidence" value="ECO:0007669"/>
    <property type="project" value="UniProtKB-KW"/>
</dbReference>
<dbReference type="PANTHER" id="PTHR35046:SF26">
    <property type="entry name" value="RNA-DIRECTED DNA POLYMERASE"/>
    <property type="match status" value="1"/>
</dbReference>
<dbReference type="EMBL" id="JACGWM010000007">
    <property type="protein sequence ID" value="KAL0361988.1"/>
    <property type="molecule type" value="Genomic_DNA"/>
</dbReference>
<proteinExistence type="predicted"/>
<keyword evidence="6" id="KW-0695">RNA-directed DNA polymerase</keyword>
<dbReference type="GO" id="GO:0016787">
    <property type="term" value="F:hydrolase activity"/>
    <property type="evidence" value="ECO:0007669"/>
    <property type="project" value="UniProtKB-KW"/>
</dbReference>
<keyword evidence="5" id="KW-0378">Hydrolase</keyword>
<evidence type="ECO:0000256" key="6">
    <source>
        <dbReference type="ARBA" id="ARBA00022918"/>
    </source>
</evidence>
<evidence type="ECO:0000256" key="4">
    <source>
        <dbReference type="ARBA" id="ARBA00022759"/>
    </source>
</evidence>
<dbReference type="Pfam" id="PF17917">
    <property type="entry name" value="RT_RNaseH"/>
    <property type="match status" value="1"/>
</dbReference>
<feature type="domain" description="Integrase catalytic" evidence="7">
    <location>
        <begin position="117"/>
        <end position="241"/>
    </location>
</feature>
<dbReference type="InterPro" id="IPR043502">
    <property type="entry name" value="DNA/RNA_pol_sf"/>
</dbReference>
<gene>
    <name evidence="8" type="ORF">Scaly_1154000</name>
</gene>
<dbReference type="PROSITE" id="PS50994">
    <property type="entry name" value="INTEGRASE"/>
    <property type="match status" value="1"/>
</dbReference>
<dbReference type="SUPFAM" id="SSF53098">
    <property type="entry name" value="Ribonuclease H-like"/>
    <property type="match status" value="1"/>
</dbReference>
<evidence type="ECO:0000256" key="3">
    <source>
        <dbReference type="ARBA" id="ARBA00022722"/>
    </source>
</evidence>
<evidence type="ECO:0000256" key="1">
    <source>
        <dbReference type="ARBA" id="ARBA00022679"/>
    </source>
</evidence>
<evidence type="ECO:0000259" key="7">
    <source>
        <dbReference type="PROSITE" id="PS50994"/>
    </source>
</evidence>
<evidence type="ECO:0000256" key="2">
    <source>
        <dbReference type="ARBA" id="ARBA00022695"/>
    </source>
</evidence>
<sequence>MRLLQFDRPPEVEVDTSNRALGVVLLQDKHPVAFESSKLKDVELRRGFLGEFNIEWVHRPSKYNNVADTLSRNLVEEYIATLTRFERLQDRCWLSEVDRIDKVEKKKEARLLQPLPIPEGPWQSVSMDFILGFPKVNSMDSNLVVVDHSSKYGIFMTAPHACPVEMVIDLIFKNVTKYFDVPQDIVSDRDAKFTGRFWTVLFNMMGTELKFSTTNHLQTDGQTKKMNLVLEDYLRHYVSIS</sequence>
<keyword evidence="3" id="KW-0540">Nuclease</keyword>
<reference evidence="8" key="2">
    <citation type="journal article" date="2024" name="Plant">
        <title>Genomic evolution and insights into agronomic trait innovations of Sesamum species.</title>
        <authorList>
            <person name="Miao H."/>
            <person name="Wang L."/>
            <person name="Qu L."/>
            <person name="Liu H."/>
            <person name="Sun Y."/>
            <person name="Le M."/>
            <person name="Wang Q."/>
            <person name="Wei S."/>
            <person name="Zheng Y."/>
            <person name="Lin W."/>
            <person name="Duan Y."/>
            <person name="Cao H."/>
            <person name="Xiong S."/>
            <person name="Wang X."/>
            <person name="Wei L."/>
            <person name="Li C."/>
            <person name="Ma Q."/>
            <person name="Ju M."/>
            <person name="Zhao R."/>
            <person name="Li G."/>
            <person name="Mu C."/>
            <person name="Tian Q."/>
            <person name="Mei H."/>
            <person name="Zhang T."/>
            <person name="Gao T."/>
            <person name="Zhang H."/>
        </authorList>
    </citation>
    <scope>NUCLEOTIDE SEQUENCE</scope>
    <source>
        <strain evidence="8">KEN8</strain>
    </source>
</reference>
<protein>
    <submittedName>
        <fullName evidence="8">Transposon Ty3-I Gag-Pol polyprotein</fullName>
    </submittedName>
</protein>
<dbReference type="PANTHER" id="PTHR35046">
    <property type="entry name" value="ZINC KNUCKLE (CCHC-TYPE) FAMILY PROTEIN"/>
    <property type="match status" value="1"/>
</dbReference>
<keyword evidence="2" id="KW-0548">Nucleotidyltransferase</keyword>
<dbReference type="GO" id="GO:0015074">
    <property type="term" value="P:DNA integration"/>
    <property type="evidence" value="ECO:0007669"/>
    <property type="project" value="InterPro"/>
</dbReference>
<dbReference type="SUPFAM" id="SSF56672">
    <property type="entry name" value="DNA/RNA polymerases"/>
    <property type="match status" value="1"/>
</dbReference>
<dbReference type="AlphaFoldDB" id="A0AAW2Q309"/>
<evidence type="ECO:0000256" key="5">
    <source>
        <dbReference type="ARBA" id="ARBA00022801"/>
    </source>
</evidence>
<dbReference type="GO" id="GO:0003676">
    <property type="term" value="F:nucleic acid binding"/>
    <property type="evidence" value="ECO:0007669"/>
    <property type="project" value="InterPro"/>
</dbReference>
<dbReference type="InterPro" id="IPR036397">
    <property type="entry name" value="RNaseH_sf"/>
</dbReference>
<reference evidence="8" key="1">
    <citation type="submission" date="2020-06" db="EMBL/GenBank/DDBJ databases">
        <authorList>
            <person name="Li T."/>
            <person name="Hu X."/>
            <person name="Zhang T."/>
            <person name="Song X."/>
            <person name="Zhang H."/>
            <person name="Dai N."/>
            <person name="Sheng W."/>
            <person name="Hou X."/>
            <person name="Wei L."/>
        </authorList>
    </citation>
    <scope>NUCLEOTIDE SEQUENCE</scope>
    <source>
        <strain evidence="8">KEN8</strain>
        <tissue evidence="8">Leaf</tissue>
    </source>
</reference>
<dbReference type="InterPro" id="IPR041373">
    <property type="entry name" value="RT_RNaseH"/>
</dbReference>
<evidence type="ECO:0000313" key="8">
    <source>
        <dbReference type="EMBL" id="KAL0361988.1"/>
    </source>
</evidence>
<organism evidence="8">
    <name type="scientific">Sesamum calycinum</name>
    <dbReference type="NCBI Taxonomy" id="2727403"/>
    <lineage>
        <taxon>Eukaryota</taxon>
        <taxon>Viridiplantae</taxon>
        <taxon>Streptophyta</taxon>
        <taxon>Embryophyta</taxon>
        <taxon>Tracheophyta</taxon>
        <taxon>Spermatophyta</taxon>
        <taxon>Magnoliopsida</taxon>
        <taxon>eudicotyledons</taxon>
        <taxon>Gunneridae</taxon>
        <taxon>Pentapetalae</taxon>
        <taxon>asterids</taxon>
        <taxon>lamiids</taxon>
        <taxon>Lamiales</taxon>
        <taxon>Pedaliaceae</taxon>
        <taxon>Sesamum</taxon>
    </lineage>
</organism>